<feature type="transmembrane region" description="Helical" evidence="7">
    <location>
        <begin position="195"/>
        <end position="217"/>
    </location>
</feature>
<dbReference type="GO" id="GO:0042910">
    <property type="term" value="F:xenobiotic transmembrane transporter activity"/>
    <property type="evidence" value="ECO:0007669"/>
    <property type="project" value="InterPro"/>
</dbReference>
<evidence type="ECO:0000313" key="8">
    <source>
        <dbReference type="EMBL" id="MXP78538.1"/>
    </source>
</evidence>
<feature type="transmembrane region" description="Helical" evidence="7">
    <location>
        <begin position="321"/>
        <end position="339"/>
    </location>
</feature>
<dbReference type="AlphaFoldDB" id="A0A7X3SLE2"/>
<feature type="transmembrane region" description="Helical" evidence="7">
    <location>
        <begin position="345"/>
        <end position="367"/>
    </location>
</feature>
<dbReference type="InterPro" id="IPR048279">
    <property type="entry name" value="MdtK-like"/>
</dbReference>
<keyword evidence="2" id="KW-0813">Transport</keyword>
<dbReference type="GO" id="GO:0005886">
    <property type="term" value="C:plasma membrane"/>
    <property type="evidence" value="ECO:0007669"/>
    <property type="project" value="UniProtKB-SubCell"/>
</dbReference>
<gene>
    <name evidence="8" type="ORF">GN277_25315</name>
</gene>
<dbReference type="Proteomes" id="UP000460412">
    <property type="component" value="Unassembled WGS sequence"/>
</dbReference>
<evidence type="ECO:0000256" key="3">
    <source>
        <dbReference type="ARBA" id="ARBA00022475"/>
    </source>
</evidence>
<keyword evidence="5 7" id="KW-1133">Transmembrane helix</keyword>
<dbReference type="RefSeq" id="WP_159757188.1">
    <property type="nucleotide sequence ID" value="NZ_CASZNZ010000005.1"/>
</dbReference>
<keyword evidence="6 7" id="KW-0472">Membrane</keyword>
<feature type="transmembrane region" description="Helical" evidence="7">
    <location>
        <begin position="12"/>
        <end position="28"/>
    </location>
</feature>
<reference evidence="8 9" key="1">
    <citation type="submission" date="2019-12" db="EMBL/GenBank/DDBJ databases">
        <title>Sporaefaciens musculi gen. nov., sp. nov., a novel bacterium isolated from the caecum of an obese mouse.</title>
        <authorList>
            <person name="Rasmussen T.S."/>
            <person name="Streidl T."/>
            <person name="Hitch T.C.A."/>
            <person name="Wortmann E."/>
            <person name="Deptula P."/>
            <person name="Hansen M."/>
            <person name="Nielsen D.S."/>
            <person name="Clavel T."/>
            <person name="Vogensen F.K."/>
        </authorList>
    </citation>
    <scope>NUCLEOTIDE SEQUENCE [LARGE SCALE GENOMIC DNA]</scope>
    <source>
        <strain evidence="8 9">WCA-9-b2</strain>
    </source>
</reference>
<dbReference type="Pfam" id="PF01554">
    <property type="entry name" value="MatE"/>
    <property type="match status" value="2"/>
</dbReference>
<evidence type="ECO:0000256" key="1">
    <source>
        <dbReference type="ARBA" id="ARBA00004651"/>
    </source>
</evidence>
<dbReference type="PANTHER" id="PTHR42925:SF2">
    <property type="entry name" value="NA+ DRIVEN MULTIDRUG EFFLUX PUMP"/>
    <property type="match status" value="1"/>
</dbReference>
<feature type="transmembrane region" description="Helical" evidence="7">
    <location>
        <begin position="132"/>
        <end position="153"/>
    </location>
</feature>
<evidence type="ECO:0000256" key="4">
    <source>
        <dbReference type="ARBA" id="ARBA00022692"/>
    </source>
</evidence>
<dbReference type="PIRSF" id="PIRSF006603">
    <property type="entry name" value="DinF"/>
    <property type="match status" value="1"/>
</dbReference>
<sequence length="473" mass="52037">MRNEKISWTSFFRTVFTIALPIAFQNFLSTTASMVDTIMIGSQGELSVAAVGICSQITSLFFSCYFGFASGGLLFFSQYWGARNERGINQAFGLALTCMLAVSLLFGGAAVANPDFILGIYTDKANIIAIGAPYIRIVGFAYPLQVIAMIISFLMRSTERVKPPLFSSILALITNFILNWILIYGRFGMPRMGAAGAAVGTLVSGIVNVFVLFIFLIKDKKTIVLRVKDMLSWHDGFHKEYMSKCLPIIFNELFYGIGQMLINIVIGHQSESAIAAMAAFRVLEGFVFAFFAGLADASSVVVGKEVGSGHLMSGYQYMKKFALLCPSITFTICLIGLLLNRPLLSLFGLGAEAMFFGKYMILIYLAAGTIRTCNYIMNCCYRAGGEAVFGTLLEIICLFTVSVPATWAAGMIWHLPFLAVFSFLYTDELIRLIFETWYTISGKWIKPVTEVGRSALPEFKAALTAKKSLSKQN</sequence>
<evidence type="ECO:0000256" key="5">
    <source>
        <dbReference type="ARBA" id="ARBA00022989"/>
    </source>
</evidence>
<comment type="caution">
    <text evidence="8">The sequence shown here is derived from an EMBL/GenBank/DDBJ whole genome shotgun (WGS) entry which is preliminary data.</text>
</comment>
<feature type="transmembrane region" description="Helical" evidence="7">
    <location>
        <begin position="407"/>
        <end position="425"/>
    </location>
</feature>
<evidence type="ECO:0000256" key="2">
    <source>
        <dbReference type="ARBA" id="ARBA00022448"/>
    </source>
</evidence>
<protein>
    <submittedName>
        <fullName evidence="8">MATE family efflux transporter</fullName>
    </submittedName>
</protein>
<dbReference type="GO" id="GO:0015297">
    <property type="term" value="F:antiporter activity"/>
    <property type="evidence" value="ECO:0007669"/>
    <property type="project" value="InterPro"/>
</dbReference>
<keyword evidence="9" id="KW-1185">Reference proteome</keyword>
<feature type="transmembrane region" description="Helical" evidence="7">
    <location>
        <begin position="88"/>
        <end position="112"/>
    </location>
</feature>
<dbReference type="InterPro" id="IPR047135">
    <property type="entry name" value="YsiQ"/>
</dbReference>
<name>A0A7X3SLE2_9FIRM</name>
<feature type="transmembrane region" description="Helical" evidence="7">
    <location>
        <begin position="248"/>
        <end position="266"/>
    </location>
</feature>
<feature type="transmembrane region" description="Helical" evidence="7">
    <location>
        <begin position="272"/>
        <end position="294"/>
    </location>
</feature>
<feature type="transmembrane region" description="Helical" evidence="7">
    <location>
        <begin position="165"/>
        <end position="183"/>
    </location>
</feature>
<keyword evidence="3" id="KW-1003">Cell membrane</keyword>
<feature type="transmembrane region" description="Helical" evidence="7">
    <location>
        <begin position="48"/>
        <end position="76"/>
    </location>
</feature>
<evidence type="ECO:0000256" key="6">
    <source>
        <dbReference type="ARBA" id="ARBA00023136"/>
    </source>
</evidence>
<dbReference type="PANTHER" id="PTHR42925">
    <property type="entry name" value="MULTIDRUG AND TOXIN EFFLUX PROTEIN MATE FAMILY"/>
    <property type="match status" value="1"/>
</dbReference>
<dbReference type="NCBIfam" id="TIGR00797">
    <property type="entry name" value="matE"/>
    <property type="match status" value="1"/>
</dbReference>
<keyword evidence="4 7" id="KW-0812">Transmembrane</keyword>
<accession>A0A7X3SLE2</accession>
<evidence type="ECO:0000313" key="9">
    <source>
        <dbReference type="Proteomes" id="UP000460412"/>
    </source>
</evidence>
<evidence type="ECO:0000256" key="7">
    <source>
        <dbReference type="SAM" id="Phobius"/>
    </source>
</evidence>
<dbReference type="InterPro" id="IPR002528">
    <property type="entry name" value="MATE_fam"/>
</dbReference>
<feature type="transmembrane region" description="Helical" evidence="7">
    <location>
        <begin position="379"/>
        <end position="401"/>
    </location>
</feature>
<comment type="subcellular location">
    <subcellularLocation>
        <location evidence="1">Cell membrane</location>
        <topology evidence="1">Multi-pass membrane protein</topology>
    </subcellularLocation>
</comment>
<dbReference type="EMBL" id="WUQX01000001">
    <property type="protein sequence ID" value="MXP78538.1"/>
    <property type="molecule type" value="Genomic_DNA"/>
</dbReference>
<organism evidence="8 9">
    <name type="scientific">Sporofaciens musculi</name>
    <dbReference type="NCBI Taxonomy" id="2681861"/>
    <lineage>
        <taxon>Bacteria</taxon>
        <taxon>Bacillati</taxon>
        <taxon>Bacillota</taxon>
        <taxon>Clostridia</taxon>
        <taxon>Lachnospirales</taxon>
        <taxon>Lachnospiraceae</taxon>
        <taxon>Sporofaciens</taxon>
    </lineage>
</organism>
<proteinExistence type="predicted"/>